<organism evidence="1 2">
    <name type="scientific">Pseudomonas fluorescens</name>
    <dbReference type="NCBI Taxonomy" id="294"/>
    <lineage>
        <taxon>Bacteria</taxon>
        <taxon>Pseudomonadati</taxon>
        <taxon>Pseudomonadota</taxon>
        <taxon>Gammaproteobacteria</taxon>
        <taxon>Pseudomonadales</taxon>
        <taxon>Pseudomonadaceae</taxon>
        <taxon>Pseudomonas</taxon>
    </lineage>
</organism>
<dbReference type="AlphaFoldDB" id="A0A5E6Q7K3"/>
<evidence type="ECO:0000313" key="1">
    <source>
        <dbReference type="EMBL" id="VVM51008.1"/>
    </source>
</evidence>
<gene>
    <name evidence="1" type="ORF">PS631_00815</name>
</gene>
<evidence type="ECO:0000313" key="2">
    <source>
        <dbReference type="Proteomes" id="UP000399692"/>
    </source>
</evidence>
<dbReference type="EMBL" id="CABVHF010000001">
    <property type="protein sequence ID" value="VVM51008.1"/>
    <property type="molecule type" value="Genomic_DNA"/>
</dbReference>
<accession>A0A5E6Q7K3</accession>
<protein>
    <submittedName>
        <fullName evidence="1">Uncharacterized protein</fullName>
    </submittedName>
</protein>
<proteinExistence type="predicted"/>
<name>A0A5E6Q7K3_PSEFL</name>
<reference evidence="1 2" key="1">
    <citation type="submission" date="2019-09" db="EMBL/GenBank/DDBJ databases">
        <authorList>
            <person name="Chandra G."/>
            <person name="Truman W A."/>
        </authorList>
    </citation>
    <scope>NUCLEOTIDE SEQUENCE [LARGE SCALE GENOMIC DNA]</scope>
    <source>
        <strain evidence="1">PS631</strain>
    </source>
</reference>
<sequence length="44" mass="5206">MTIEAETLTQLTDVLAQQGLTRLVQVRFTRTPYRCNHKWVCEVR</sequence>
<dbReference type="Proteomes" id="UP000399692">
    <property type="component" value="Unassembled WGS sequence"/>
</dbReference>
<dbReference type="RefSeq" id="WP_256585737.1">
    <property type="nucleotide sequence ID" value="NZ_CABVHC010000003.1"/>
</dbReference>